<reference evidence="2" key="1">
    <citation type="submission" date="2014-09" db="EMBL/GenBank/DDBJ databases">
        <authorList>
            <person name="Magalhaes I.L.F."/>
            <person name="Oliveira U."/>
            <person name="Santos F.R."/>
            <person name="Vidigal T.H.D.A."/>
            <person name="Brescovit A.D."/>
            <person name="Santos A.J."/>
        </authorList>
    </citation>
    <scope>NUCLEOTIDE SEQUENCE</scope>
    <source>
        <tissue evidence="2">Shoot tissue taken approximately 20 cm above the soil surface</tissue>
    </source>
</reference>
<accession>A0A0A9H0A6</accession>
<sequence length="53" mass="6590">MHAFHLYDVISCWLLPCRSILYFLYFPYFNLLLVSYLDNWVWHQTKQNKTISF</sequence>
<keyword evidence="1" id="KW-1133">Transmembrane helix</keyword>
<keyword evidence="1" id="KW-0812">Transmembrane</keyword>
<name>A0A0A9H0A6_ARUDO</name>
<dbReference type="EMBL" id="GBRH01169620">
    <property type="protein sequence ID" value="JAE28276.1"/>
    <property type="molecule type" value="Transcribed_RNA"/>
</dbReference>
<feature type="transmembrane region" description="Helical" evidence="1">
    <location>
        <begin position="20"/>
        <end position="42"/>
    </location>
</feature>
<keyword evidence="1" id="KW-0472">Membrane</keyword>
<protein>
    <submittedName>
        <fullName evidence="2">Uncharacterized protein</fullName>
    </submittedName>
</protein>
<evidence type="ECO:0000256" key="1">
    <source>
        <dbReference type="SAM" id="Phobius"/>
    </source>
</evidence>
<reference evidence="2" key="2">
    <citation type="journal article" date="2015" name="Data Brief">
        <title>Shoot transcriptome of the giant reed, Arundo donax.</title>
        <authorList>
            <person name="Barrero R.A."/>
            <person name="Guerrero F.D."/>
            <person name="Moolhuijzen P."/>
            <person name="Goolsby J.A."/>
            <person name="Tidwell J."/>
            <person name="Bellgard S.E."/>
            <person name="Bellgard M.I."/>
        </authorList>
    </citation>
    <scope>NUCLEOTIDE SEQUENCE</scope>
    <source>
        <tissue evidence="2">Shoot tissue taken approximately 20 cm above the soil surface</tissue>
    </source>
</reference>
<proteinExistence type="predicted"/>
<organism evidence="2">
    <name type="scientific">Arundo donax</name>
    <name type="common">Giant reed</name>
    <name type="synonym">Donax arundinaceus</name>
    <dbReference type="NCBI Taxonomy" id="35708"/>
    <lineage>
        <taxon>Eukaryota</taxon>
        <taxon>Viridiplantae</taxon>
        <taxon>Streptophyta</taxon>
        <taxon>Embryophyta</taxon>
        <taxon>Tracheophyta</taxon>
        <taxon>Spermatophyta</taxon>
        <taxon>Magnoliopsida</taxon>
        <taxon>Liliopsida</taxon>
        <taxon>Poales</taxon>
        <taxon>Poaceae</taxon>
        <taxon>PACMAD clade</taxon>
        <taxon>Arundinoideae</taxon>
        <taxon>Arundineae</taxon>
        <taxon>Arundo</taxon>
    </lineage>
</organism>
<evidence type="ECO:0000313" key="2">
    <source>
        <dbReference type="EMBL" id="JAE28276.1"/>
    </source>
</evidence>
<dbReference type="AlphaFoldDB" id="A0A0A9H0A6"/>